<dbReference type="EMBL" id="WNTK01000126">
    <property type="protein sequence ID" value="KAG9471590.1"/>
    <property type="molecule type" value="Genomic_DNA"/>
</dbReference>
<gene>
    <name evidence="1" type="ORF">GDO78_014123</name>
</gene>
<sequence length="98" mass="11476">MKSQWSQTLRAKKDNCCAHNACWETVLSRRYNVRKSLSNTENFSAADVPAVMRIRSQRPLQNHFHPLHHKLQLPSCISRGTNPHRLAFMRESDQYRSV</sequence>
<protein>
    <submittedName>
        <fullName evidence="1">Uncharacterized protein</fullName>
    </submittedName>
</protein>
<proteinExistence type="predicted"/>
<accession>A0A8J6JXP8</accession>
<organism evidence="1 2">
    <name type="scientific">Eleutherodactylus coqui</name>
    <name type="common">Puerto Rican coqui</name>
    <dbReference type="NCBI Taxonomy" id="57060"/>
    <lineage>
        <taxon>Eukaryota</taxon>
        <taxon>Metazoa</taxon>
        <taxon>Chordata</taxon>
        <taxon>Craniata</taxon>
        <taxon>Vertebrata</taxon>
        <taxon>Euteleostomi</taxon>
        <taxon>Amphibia</taxon>
        <taxon>Batrachia</taxon>
        <taxon>Anura</taxon>
        <taxon>Neobatrachia</taxon>
        <taxon>Hyloidea</taxon>
        <taxon>Eleutherodactylidae</taxon>
        <taxon>Eleutherodactylinae</taxon>
        <taxon>Eleutherodactylus</taxon>
        <taxon>Eleutherodactylus</taxon>
    </lineage>
</organism>
<keyword evidence="2" id="KW-1185">Reference proteome</keyword>
<evidence type="ECO:0000313" key="2">
    <source>
        <dbReference type="Proteomes" id="UP000770717"/>
    </source>
</evidence>
<name>A0A8J6JXP8_ELECQ</name>
<dbReference type="Proteomes" id="UP000770717">
    <property type="component" value="Unassembled WGS sequence"/>
</dbReference>
<reference evidence="1" key="1">
    <citation type="thesis" date="2020" institute="ProQuest LLC" country="789 East Eisenhower Parkway, Ann Arbor, MI, USA">
        <title>Comparative Genomics and Chromosome Evolution.</title>
        <authorList>
            <person name="Mudd A.B."/>
        </authorList>
    </citation>
    <scope>NUCLEOTIDE SEQUENCE</scope>
    <source>
        <strain evidence="1">HN-11 Male</strain>
        <tissue evidence="1">Kidney and liver</tissue>
    </source>
</reference>
<dbReference type="AlphaFoldDB" id="A0A8J6JXP8"/>
<evidence type="ECO:0000313" key="1">
    <source>
        <dbReference type="EMBL" id="KAG9471590.1"/>
    </source>
</evidence>
<comment type="caution">
    <text evidence="1">The sequence shown here is derived from an EMBL/GenBank/DDBJ whole genome shotgun (WGS) entry which is preliminary data.</text>
</comment>